<protein>
    <submittedName>
        <fullName evidence="1">Uncharacterized protein</fullName>
    </submittedName>
</protein>
<dbReference type="AlphaFoldDB" id="A0A239NG70"/>
<proteinExistence type="predicted"/>
<evidence type="ECO:0000313" key="2">
    <source>
        <dbReference type="Proteomes" id="UP000198282"/>
    </source>
</evidence>
<dbReference type="EMBL" id="FZOD01000056">
    <property type="protein sequence ID" value="SNT53493.1"/>
    <property type="molecule type" value="Genomic_DNA"/>
</dbReference>
<sequence>MSAWFALVEGRYEDVVTAARMGQAAAGNPVPWSNSLCKRPADWLASVTAAKPTRP</sequence>
<keyword evidence="2" id="KW-1185">Reference proteome</keyword>
<name>A0A239NG70_9ACTN</name>
<organism evidence="1 2">
    <name type="scientific">Streptosporangium subroseum</name>
    <dbReference type="NCBI Taxonomy" id="106412"/>
    <lineage>
        <taxon>Bacteria</taxon>
        <taxon>Bacillati</taxon>
        <taxon>Actinomycetota</taxon>
        <taxon>Actinomycetes</taxon>
        <taxon>Streptosporangiales</taxon>
        <taxon>Streptosporangiaceae</taxon>
        <taxon>Streptosporangium</taxon>
    </lineage>
</organism>
<accession>A0A239NG70</accession>
<gene>
    <name evidence="1" type="ORF">SAMN05216276_105648</name>
</gene>
<reference evidence="1 2" key="1">
    <citation type="submission" date="2017-06" db="EMBL/GenBank/DDBJ databases">
        <authorList>
            <person name="Kim H.J."/>
            <person name="Triplett B.A."/>
        </authorList>
    </citation>
    <scope>NUCLEOTIDE SEQUENCE [LARGE SCALE GENOMIC DNA]</scope>
    <source>
        <strain evidence="1 2">CGMCC 4.2132</strain>
    </source>
</reference>
<dbReference type="Proteomes" id="UP000198282">
    <property type="component" value="Unassembled WGS sequence"/>
</dbReference>
<evidence type="ECO:0000313" key="1">
    <source>
        <dbReference type="EMBL" id="SNT53493.1"/>
    </source>
</evidence>